<evidence type="ECO:0000256" key="1">
    <source>
        <dbReference type="SAM" id="Coils"/>
    </source>
</evidence>
<feature type="region of interest" description="Disordered" evidence="2">
    <location>
        <begin position="250"/>
        <end position="292"/>
    </location>
</feature>
<reference evidence="3" key="1">
    <citation type="submission" date="2020-06" db="EMBL/GenBank/DDBJ databases">
        <authorList>
            <person name="Dong N."/>
        </authorList>
    </citation>
    <scope>NUCLEOTIDE SEQUENCE</scope>
    <source>
        <strain evidence="3">R1692</strain>
    </source>
</reference>
<evidence type="ECO:0008006" key="5">
    <source>
        <dbReference type="Google" id="ProtNLM"/>
    </source>
</evidence>
<sequence length="388" mass="43182">MSTEQTSAGLAISLSQSDLQSAGSVYTTSVAMLEKYRVKHSALLERAAESGEKLPKQLDDELMNWQVSAKKAVKFMNETRSVYTDKAHAFIKEFTALENTLGKELYEAIQKVRDRSAKIHAQEAAAAREKEEAELREKQRRIDAIAELESQLRTGYASHLTNVKQTILQVYSNTTLAQIEEAESAVRGFIGGTLSEEAWNAITLVGDASLVDEVRTEDRFAACSSHFTTEVTKYAEYILTLFPARKEELERGEQESAQAAELARKQEEEAENARKEAERRATEQAEKEKQQATVTVMVSQANREVDAPRAIESYSISVSSVDGWRAVVDYYLTNAGASPQELGKVKLDSMVTFAERQAKSTGEMISHEDVTYEPKYKAVARATKKKAA</sequence>
<protein>
    <recommendedName>
        <fullName evidence="5">DUF1351 domain-containing protein</fullName>
    </recommendedName>
</protein>
<dbReference type="Proteomes" id="UP001170954">
    <property type="component" value="Unassembled WGS sequence"/>
</dbReference>
<evidence type="ECO:0000313" key="3">
    <source>
        <dbReference type="EMBL" id="MDM1049343.1"/>
    </source>
</evidence>
<organism evidence="3 4">
    <name type="scientific">Sphingobacterium hotanense</name>
    <dbReference type="NCBI Taxonomy" id="649196"/>
    <lineage>
        <taxon>Bacteria</taxon>
        <taxon>Pseudomonadati</taxon>
        <taxon>Bacteroidota</taxon>
        <taxon>Sphingobacteriia</taxon>
        <taxon>Sphingobacteriales</taxon>
        <taxon>Sphingobacteriaceae</taxon>
        <taxon>Sphingobacterium</taxon>
    </lineage>
</organism>
<keyword evidence="1" id="KW-0175">Coiled coil</keyword>
<proteinExistence type="predicted"/>
<evidence type="ECO:0000313" key="4">
    <source>
        <dbReference type="Proteomes" id="UP001170954"/>
    </source>
</evidence>
<keyword evidence="4" id="KW-1185">Reference proteome</keyword>
<reference evidence="3" key="2">
    <citation type="journal article" date="2022" name="Sci. Total Environ.">
        <title>Prevalence, transmission, and molecular epidemiology of tet(X)-positive bacteria among humans, animals, and environmental niches in China: An epidemiological, and genomic-based study.</title>
        <authorList>
            <person name="Dong N."/>
            <person name="Zeng Y."/>
            <person name="Cai C."/>
            <person name="Sun C."/>
            <person name="Lu J."/>
            <person name="Liu C."/>
            <person name="Zhou H."/>
            <person name="Sun Q."/>
            <person name="Shu L."/>
            <person name="Wang H."/>
            <person name="Wang Y."/>
            <person name="Wang S."/>
            <person name="Wu C."/>
            <person name="Chan E.W."/>
            <person name="Chen G."/>
            <person name="Shen Z."/>
            <person name="Chen S."/>
            <person name="Zhang R."/>
        </authorList>
    </citation>
    <scope>NUCLEOTIDE SEQUENCE</scope>
    <source>
        <strain evidence="3">R1692</strain>
    </source>
</reference>
<feature type="compositionally biased region" description="Basic and acidic residues" evidence="2">
    <location>
        <begin position="262"/>
        <end position="290"/>
    </location>
</feature>
<feature type="coiled-coil region" evidence="1">
    <location>
        <begin position="121"/>
        <end position="148"/>
    </location>
</feature>
<comment type="caution">
    <text evidence="3">The sequence shown here is derived from an EMBL/GenBank/DDBJ whole genome shotgun (WGS) entry which is preliminary data.</text>
</comment>
<dbReference type="EMBL" id="JACAGK010000044">
    <property type="protein sequence ID" value="MDM1049343.1"/>
    <property type="molecule type" value="Genomic_DNA"/>
</dbReference>
<accession>A0ABT7NQV3</accession>
<dbReference type="RefSeq" id="WP_286651785.1">
    <property type="nucleotide sequence ID" value="NZ_JACAGK010000044.1"/>
</dbReference>
<name>A0ABT7NQV3_9SPHI</name>
<gene>
    <name evidence="3" type="ORF">HX018_13960</name>
</gene>
<evidence type="ECO:0000256" key="2">
    <source>
        <dbReference type="SAM" id="MobiDB-lite"/>
    </source>
</evidence>